<dbReference type="AlphaFoldDB" id="A0A0H5C115"/>
<protein>
    <submittedName>
        <fullName evidence="2">Uncharacterized protein</fullName>
    </submittedName>
</protein>
<name>A0A0H5C115_CYBJN</name>
<gene>
    <name evidence="2" type="ORF">BN1211_1369</name>
</gene>
<sequence length="82" mass="9172">MAPSRRKSSTQGRDHRSFLKQVREQLPTTQGWIRRTSEPSRKKKGKTEIDDQTASVMDKLNTSLTLGHKGCSSSTKLDSVAL</sequence>
<evidence type="ECO:0000256" key="1">
    <source>
        <dbReference type="SAM" id="MobiDB-lite"/>
    </source>
</evidence>
<reference evidence="3" key="1">
    <citation type="journal article" date="2015" name="J. Biotechnol.">
        <title>The structure of the Cyberlindnera jadinii genome and its relation to Candida utilis analyzed by the occurrence of single nucleotide polymorphisms.</title>
        <authorList>
            <person name="Rupp O."/>
            <person name="Brinkrolf K."/>
            <person name="Buerth C."/>
            <person name="Kunigo M."/>
            <person name="Schneider J."/>
            <person name="Jaenicke S."/>
            <person name="Goesmann A."/>
            <person name="Puehler A."/>
            <person name="Jaeger K.-E."/>
            <person name="Ernst J.F."/>
        </authorList>
    </citation>
    <scope>NUCLEOTIDE SEQUENCE [LARGE SCALE GENOMIC DNA]</scope>
    <source>
        <strain evidence="3">ATCC 18201 / CBS 1600 / BCRC 20928 / JCM 3617 / NBRC 0987 / NRRL Y-1542</strain>
    </source>
</reference>
<accession>A0A0H5C115</accession>
<proteinExistence type="predicted"/>
<evidence type="ECO:0000313" key="2">
    <source>
        <dbReference type="EMBL" id="CEP21311.1"/>
    </source>
</evidence>
<feature type="compositionally biased region" description="Basic and acidic residues" evidence="1">
    <location>
        <begin position="12"/>
        <end position="23"/>
    </location>
</feature>
<dbReference type="EMBL" id="CDQK01000002">
    <property type="protein sequence ID" value="CEP21311.1"/>
    <property type="molecule type" value="Genomic_DNA"/>
</dbReference>
<dbReference type="Proteomes" id="UP000038830">
    <property type="component" value="Unassembled WGS sequence"/>
</dbReference>
<evidence type="ECO:0000313" key="3">
    <source>
        <dbReference type="Proteomes" id="UP000038830"/>
    </source>
</evidence>
<organism evidence="2 3">
    <name type="scientific">Cyberlindnera jadinii (strain ATCC 18201 / CBS 1600 / BCRC 20928 / JCM 3617 / NBRC 0987 / NRRL Y-1542)</name>
    <name type="common">Torula yeast</name>
    <name type="synonym">Candida utilis</name>
    <dbReference type="NCBI Taxonomy" id="983966"/>
    <lineage>
        <taxon>Eukaryota</taxon>
        <taxon>Fungi</taxon>
        <taxon>Dikarya</taxon>
        <taxon>Ascomycota</taxon>
        <taxon>Saccharomycotina</taxon>
        <taxon>Saccharomycetes</taxon>
        <taxon>Phaffomycetales</taxon>
        <taxon>Phaffomycetaceae</taxon>
        <taxon>Cyberlindnera</taxon>
    </lineage>
</organism>
<feature type="region of interest" description="Disordered" evidence="1">
    <location>
        <begin position="1"/>
        <end position="54"/>
    </location>
</feature>